<dbReference type="InterPro" id="IPR016169">
    <property type="entry name" value="FAD-bd_PCMH_sub2"/>
</dbReference>
<comment type="similarity">
    <text evidence="2">Belongs to the oxygen-dependent FAD-linked oxidoreductase family.</text>
</comment>
<comment type="pathway">
    <text evidence="1">Cofactor biosynthesis; D-erythroascorbate biosynthesis; dehydro-D-arabinono-1,4-lactone from D-arabinose: step 2/2.</text>
</comment>
<dbReference type="InterPro" id="IPR007173">
    <property type="entry name" value="ALO_C"/>
</dbReference>
<evidence type="ECO:0000259" key="7">
    <source>
        <dbReference type="PROSITE" id="PS51387"/>
    </source>
</evidence>
<proteinExistence type="inferred from homology"/>
<dbReference type="GO" id="GO:0071949">
    <property type="term" value="F:FAD binding"/>
    <property type="evidence" value="ECO:0007669"/>
    <property type="project" value="InterPro"/>
</dbReference>
<accession>A0A8H4B2V2</accession>
<dbReference type="GO" id="GO:0003885">
    <property type="term" value="F:D-arabinono-1,4-lactone oxidase activity"/>
    <property type="evidence" value="ECO:0007669"/>
    <property type="project" value="UniProtKB-EC"/>
</dbReference>
<dbReference type="Pfam" id="PF04030">
    <property type="entry name" value="ALO"/>
    <property type="match status" value="1"/>
</dbReference>
<dbReference type="InterPro" id="IPR016167">
    <property type="entry name" value="FAD-bd_PCMH_sub1"/>
</dbReference>
<evidence type="ECO:0000256" key="2">
    <source>
        <dbReference type="ARBA" id="ARBA00005466"/>
    </source>
</evidence>
<evidence type="ECO:0000313" key="9">
    <source>
        <dbReference type="Proteomes" id="UP000439903"/>
    </source>
</evidence>
<dbReference type="Pfam" id="PF01565">
    <property type="entry name" value="FAD_binding_4"/>
    <property type="match status" value="1"/>
</dbReference>
<reference evidence="8 9" key="1">
    <citation type="journal article" date="2019" name="Environ. Microbiol.">
        <title>At the nexus of three kingdoms: the genome of the mycorrhizal fungus Gigaspora margarita provides insights into plant, endobacterial and fungal interactions.</title>
        <authorList>
            <person name="Venice F."/>
            <person name="Ghignone S."/>
            <person name="Salvioli di Fossalunga A."/>
            <person name="Amselem J."/>
            <person name="Novero M."/>
            <person name="Xianan X."/>
            <person name="Sedzielewska Toro K."/>
            <person name="Morin E."/>
            <person name="Lipzen A."/>
            <person name="Grigoriev I.V."/>
            <person name="Henrissat B."/>
            <person name="Martin F.M."/>
            <person name="Bonfante P."/>
        </authorList>
    </citation>
    <scope>NUCLEOTIDE SEQUENCE [LARGE SCALE GENOMIC DNA]</scope>
    <source>
        <strain evidence="8 9">BEG34</strain>
    </source>
</reference>
<dbReference type="PANTHER" id="PTHR43762:SF1">
    <property type="entry name" value="D-ARABINONO-1,4-LACTONE OXIDASE"/>
    <property type="match status" value="1"/>
</dbReference>
<dbReference type="Gene3D" id="3.40.462.10">
    <property type="entry name" value="FAD-linked oxidases, C-terminal domain"/>
    <property type="match status" value="1"/>
</dbReference>
<dbReference type="InterPro" id="IPR010031">
    <property type="entry name" value="FAD_lactone_oxidase-like"/>
</dbReference>
<dbReference type="PROSITE" id="PS00862">
    <property type="entry name" value="OX2_COVAL_FAD"/>
    <property type="match status" value="1"/>
</dbReference>
<organism evidence="8 9">
    <name type="scientific">Gigaspora margarita</name>
    <dbReference type="NCBI Taxonomy" id="4874"/>
    <lineage>
        <taxon>Eukaryota</taxon>
        <taxon>Fungi</taxon>
        <taxon>Fungi incertae sedis</taxon>
        <taxon>Mucoromycota</taxon>
        <taxon>Glomeromycotina</taxon>
        <taxon>Glomeromycetes</taxon>
        <taxon>Diversisporales</taxon>
        <taxon>Gigasporaceae</taxon>
        <taxon>Gigaspora</taxon>
    </lineage>
</organism>
<name>A0A8H4B2V2_GIGMA</name>
<dbReference type="Gene3D" id="3.30.465.10">
    <property type="match status" value="1"/>
</dbReference>
<dbReference type="PROSITE" id="PS51387">
    <property type="entry name" value="FAD_PCMH"/>
    <property type="match status" value="1"/>
</dbReference>
<evidence type="ECO:0000256" key="5">
    <source>
        <dbReference type="ARBA" id="ARBA00033418"/>
    </source>
</evidence>
<keyword evidence="4" id="KW-0560">Oxidoreductase</keyword>
<dbReference type="PIRSF" id="PIRSF000136">
    <property type="entry name" value="LGO_GLO"/>
    <property type="match status" value="1"/>
</dbReference>
<sequence length="529" mass="59996">MIMKYIFLFVLLISTGCKSFAVNNYKGLVIRSAMPIDNKTYENWNGEIHFSPNAIFLPSTLQDLINIVKLAKTNDKTIRCAAQGHTISTLSVTENYLVVVTNLTKVTIQNDPKYGWTATAEAGVSLTDFETALRNHDPPLTINSATVYNTLRASGVIATGSHGPITNSSIMPDQLCSMKIVTASGEVREFSKEISESEFNVAKLNLGLLGIIYSATFCVQPMYNLRMNDTFYSINEWLNPKNLKELLDSSDGVEFFYWPFNGFNQSDPKPLDPNRDQIWVKTFVRTDDPASFTQQQLEQSLPNQTQEAIQQYELRRTLIPNPEKTPNVTATLWNGLTSFGNTSFVYQVPDAMHYVVSEESIKLELMEIAFKADPDLSNVVAEYLFIMKTLYDFAGEGKFPLNIFVDFRIIKSTKTLLSNTFDKDPEALYCHIDFVTILDTPSWQEFAQLIAQRAFDQYKAKPHCAKEWEFIPNVDSYLANAFSDQIKQFEQIRAKYDPDKIFFDNKSLQDIFNIALGSQNGEDSNKKKV</sequence>
<feature type="chain" id="PRO_5034355153" description="D-arabinono-1,4-lactone oxidase" evidence="6">
    <location>
        <begin position="20"/>
        <end position="529"/>
    </location>
</feature>
<feature type="signal peptide" evidence="6">
    <location>
        <begin position="1"/>
        <end position="19"/>
    </location>
</feature>
<evidence type="ECO:0000256" key="6">
    <source>
        <dbReference type="SAM" id="SignalP"/>
    </source>
</evidence>
<comment type="caution">
    <text evidence="8">The sequence shown here is derived from an EMBL/GenBank/DDBJ whole genome shotgun (WGS) entry which is preliminary data.</text>
</comment>
<dbReference type="InterPro" id="IPR016166">
    <property type="entry name" value="FAD-bd_PCMH"/>
</dbReference>
<dbReference type="PROSITE" id="PS51257">
    <property type="entry name" value="PROKAR_LIPOPROTEIN"/>
    <property type="match status" value="1"/>
</dbReference>
<evidence type="ECO:0000256" key="4">
    <source>
        <dbReference type="ARBA" id="ARBA00023002"/>
    </source>
</evidence>
<dbReference type="EMBL" id="WTPW01000040">
    <property type="protein sequence ID" value="KAF0555463.1"/>
    <property type="molecule type" value="Genomic_DNA"/>
</dbReference>
<dbReference type="InterPro" id="IPR036318">
    <property type="entry name" value="FAD-bd_PCMH-like_sf"/>
</dbReference>
<dbReference type="PANTHER" id="PTHR43762">
    <property type="entry name" value="L-GULONOLACTONE OXIDASE"/>
    <property type="match status" value="1"/>
</dbReference>
<keyword evidence="9" id="KW-1185">Reference proteome</keyword>
<dbReference type="InterPro" id="IPR006093">
    <property type="entry name" value="Oxy_OxRdtase_FAD_BS"/>
</dbReference>
<dbReference type="Gene3D" id="3.30.43.10">
    <property type="entry name" value="Uridine Diphospho-n-acetylenolpyruvylglucosamine Reductase, domain 2"/>
    <property type="match status" value="1"/>
</dbReference>
<dbReference type="UniPathway" id="UPA00771">
    <property type="reaction ID" value="UER00766"/>
</dbReference>
<evidence type="ECO:0000256" key="3">
    <source>
        <dbReference type="ARBA" id="ARBA00013136"/>
    </source>
</evidence>
<dbReference type="EC" id="1.1.3.37" evidence="3"/>
<dbReference type="AlphaFoldDB" id="A0A8H4B2V2"/>
<evidence type="ECO:0000256" key="1">
    <source>
        <dbReference type="ARBA" id="ARBA00005083"/>
    </source>
</evidence>
<gene>
    <name evidence="8" type="ORF">F8M41_017188</name>
</gene>
<dbReference type="InterPro" id="IPR016170">
    <property type="entry name" value="Cytok_DH_C_sf"/>
</dbReference>
<keyword evidence="6" id="KW-0732">Signal</keyword>
<protein>
    <recommendedName>
        <fullName evidence="3">D-arabinono-1,4-lactone oxidase</fullName>
        <ecNumber evidence="3">1.1.3.37</ecNumber>
    </recommendedName>
    <alternativeName>
        <fullName evidence="5">L-galactono-gamma-lactone oxidase</fullName>
    </alternativeName>
</protein>
<feature type="domain" description="FAD-binding PCMH-type" evidence="7">
    <location>
        <begin position="48"/>
        <end position="222"/>
    </location>
</feature>
<dbReference type="Proteomes" id="UP000439903">
    <property type="component" value="Unassembled WGS sequence"/>
</dbReference>
<evidence type="ECO:0000313" key="8">
    <source>
        <dbReference type="EMBL" id="KAF0555463.1"/>
    </source>
</evidence>
<dbReference type="SUPFAM" id="SSF56176">
    <property type="entry name" value="FAD-binding/transporter-associated domain-like"/>
    <property type="match status" value="1"/>
</dbReference>
<dbReference type="OrthoDB" id="610608at2759"/>
<dbReference type="GO" id="GO:0016020">
    <property type="term" value="C:membrane"/>
    <property type="evidence" value="ECO:0007669"/>
    <property type="project" value="InterPro"/>
</dbReference>
<dbReference type="InterPro" id="IPR006094">
    <property type="entry name" value="Oxid_FAD_bind_N"/>
</dbReference>